<dbReference type="AlphaFoldDB" id="C0BCR4"/>
<dbReference type="Gene3D" id="1.10.10.10">
    <property type="entry name" value="Winged helix-like DNA-binding domain superfamily/Winged helix DNA-binding domain"/>
    <property type="match status" value="1"/>
</dbReference>
<dbReference type="GeneID" id="92824733"/>
<dbReference type="Proteomes" id="UP000003793">
    <property type="component" value="Unassembled WGS sequence"/>
</dbReference>
<feature type="compositionally biased region" description="Basic and acidic residues" evidence="1">
    <location>
        <begin position="207"/>
        <end position="217"/>
    </location>
</feature>
<evidence type="ECO:0000313" key="2">
    <source>
        <dbReference type="EMBL" id="EEG88865.1"/>
    </source>
</evidence>
<organism evidence="2 3">
    <name type="scientific">Coprococcus comes ATCC 27758</name>
    <dbReference type="NCBI Taxonomy" id="470146"/>
    <lineage>
        <taxon>Bacteria</taxon>
        <taxon>Bacillati</taxon>
        <taxon>Bacillota</taxon>
        <taxon>Clostridia</taxon>
        <taxon>Lachnospirales</taxon>
        <taxon>Lachnospiraceae</taxon>
        <taxon>Coprococcus</taxon>
    </lineage>
</organism>
<evidence type="ECO:0000313" key="3">
    <source>
        <dbReference type="Proteomes" id="UP000003793"/>
    </source>
</evidence>
<reference evidence="2 3" key="1">
    <citation type="submission" date="2009-02" db="EMBL/GenBank/DDBJ databases">
        <authorList>
            <person name="Fulton L."/>
            <person name="Clifton S."/>
            <person name="Fulton B."/>
            <person name="Xu J."/>
            <person name="Minx P."/>
            <person name="Pepin K.H."/>
            <person name="Johnson M."/>
            <person name="Bhonagiri V."/>
            <person name="Nash W.E."/>
            <person name="Mardis E.R."/>
            <person name="Wilson R.K."/>
        </authorList>
    </citation>
    <scope>NUCLEOTIDE SEQUENCE [LARGE SCALE GENOMIC DNA]</scope>
    <source>
        <strain evidence="2 3">ATCC 27758</strain>
    </source>
</reference>
<evidence type="ECO:0008006" key="4">
    <source>
        <dbReference type="Google" id="ProtNLM"/>
    </source>
</evidence>
<feature type="region of interest" description="Disordered" evidence="1">
    <location>
        <begin position="207"/>
        <end position="259"/>
    </location>
</feature>
<protein>
    <recommendedName>
        <fullName evidence="4">Helix-turn-helix domain-containing protein</fullName>
    </recommendedName>
</protein>
<accession>C0BCR4</accession>
<sequence>MMKMQGNTTEIDERNLLRLDALLSHGYGLSPQLVMRSKGLSIEAKALYGYLSSFAGAGDTAFPSTSHILEELDISKNRFYKIRKELVSWGFISIETTATSAGLRTVYTLPQNPIAIKTEIDEIANRRNEIKSSLVANLHNEDMVSHKGDSESERLQQSAGNEPCRQSEAKAQNRGSNLKPCLQSEDEGCLQSGDKLYIDTNINPKVSIDRSAAHPSDDEGPSDWKVTEGMTDPTQRDDGESDRDANRRDALDAVPDGTYDPLPTVADGYTLSNSEFEAFNHLCSLSIKTVRGAVRNEAAKQYAKRLGEGYSPATIEKAYIDYAEAYRQNNPSPRFAKQLSDWFVKSDGFAYFAKKPVIRTTTATKATSGQDSDLRAATEAKNDRLTLAATDPTFRDLEAAVSKARSLWGHACMTSDVENASRLKEEWSKATERANEYYETHCTSAVATA</sequence>
<dbReference type="RefSeq" id="WP_008370637.1">
    <property type="nucleotide sequence ID" value="NZ_CP102277.1"/>
</dbReference>
<dbReference type="InterPro" id="IPR036388">
    <property type="entry name" value="WH-like_DNA-bd_sf"/>
</dbReference>
<feature type="compositionally biased region" description="Basic and acidic residues" evidence="1">
    <location>
        <begin position="141"/>
        <end position="154"/>
    </location>
</feature>
<dbReference type="EMBL" id="ABVR01000042">
    <property type="protein sequence ID" value="EEG88865.1"/>
    <property type="molecule type" value="Genomic_DNA"/>
</dbReference>
<dbReference type="HOGENOM" id="CLU_599549_0_0_9"/>
<dbReference type="Pfam" id="PF13730">
    <property type="entry name" value="HTH_36"/>
    <property type="match status" value="1"/>
</dbReference>
<comment type="caution">
    <text evidence="2">The sequence shown here is derived from an EMBL/GenBank/DDBJ whole genome shotgun (WGS) entry which is preliminary data.</text>
</comment>
<proteinExistence type="predicted"/>
<gene>
    <name evidence="2" type="ORF">COPCOM_02955</name>
</gene>
<feature type="region of interest" description="Disordered" evidence="1">
    <location>
        <begin position="141"/>
        <end position="180"/>
    </location>
</feature>
<reference evidence="2 3" key="2">
    <citation type="submission" date="2009-03" db="EMBL/GenBank/DDBJ databases">
        <title>Draft genome sequence of Coprococcus comes (ATCC 27758).</title>
        <authorList>
            <person name="Sudarsanam P."/>
            <person name="Ley R."/>
            <person name="Guruge J."/>
            <person name="Turnbaugh P.J."/>
            <person name="Mahowald M."/>
            <person name="Liep D."/>
            <person name="Gordon J."/>
        </authorList>
    </citation>
    <scope>NUCLEOTIDE SEQUENCE [LARGE SCALE GENOMIC DNA]</scope>
    <source>
        <strain evidence="2 3">ATCC 27758</strain>
    </source>
</reference>
<feature type="compositionally biased region" description="Basic and acidic residues" evidence="1">
    <location>
        <begin position="234"/>
        <end position="251"/>
    </location>
</feature>
<evidence type="ECO:0000256" key="1">
    <source>
        <dbReference type="SAM" id="MobiDB-lite"/>
    </source>
</evidence>
<name>C0BCR4_9FIRM</name>